<name>A0A127ZC49_9BASI</name>
<protein>
    <submittedName>
        <fullName evidence="2">Uncharacterized protein</fullName>
    </submittedName>
</protein>
<proteinExistence type="predicted"/>
<feature type="region of interest" description="Disordered" evidence="1">
    <location>
        <begin position="1"/>
        <end position="24"/>
    </location>
</feature>
<feature type="compositionally biased region" description="Low complexity" evidence="1">
    <location>
        <begin position="12"/>
        <end position="24"/>
    </location>
</feature>
<dbReference type="PANTHER" id="PTHR33266">
    <property type="entry name" value="CHROMOSOME 15, WHOLE GENOME SHOTGUN SEQUENCE"/>
    <property type="match status" value="1"/>
</dbReference>
<feature type="region of interest" description="Disordered" evidence="1">
    <location>
        <begin position="769"/>
        <end position="793"/>
    </location>
</feature>
<dbReference type="PANTHER" id="PTHR33266:SF1">
    <property type="entry name" value="F-BOX DOMAIN-CONTAINING PROTEIN"/>
    <property type="match status" value="1"/>
</dbReference>
<dbReference type="EMBL" id="LK056664">
    <property type="protein sequence ID" value="CDU23689.1"/>
    <property type="molecule type" value="Genomic_DNA"/>
</dbReference>
<evidence type="ECO:0000313" key="2">
    <source>
        <dbReference type="EMBL" id="CDU23689.1"/>
    </source>
</evidence>
<evidence type="ECO:0000256" key="1">
    <source>
        <dbReference type="SAM" id="MobiDB-lite"/>
    </source>
</evidence>
<sequence>MDSSTPRTPVRAASASASPSQLSSPERQKALDDILNQFCDFNVAQVKHWFQLLSWALDTADTIESRVEGFESFVQTPRWRLLLKTLTQQRPYLPHAFVDAIFVTDSSNRRASLRNLVDASKLLGHLDPIKDHLDLQKNPQQCLQFVLEHAFERQESAPARLSCPASSIASSFSANLFHGPGPGLLSLFLQSSGFGKSRLCVELSTLYPGMLVCLRDSVPSPDDADQVSFPPQDSHVFTYFTDSVQLVNKQENLLAHIHLMAWLALYCDTMAHYLDSIKRASGCFDRPDGCLPVHHHTCWRTIVYYLALAIHSSPSSRFVEATHFKNINPESLYSRARAKLEPLVLNPPCNIMPPFTPVFHPGAATVDIREARQHAPPLLTHQFRSELLKHISHHATNYYQMVCSTLINFDPKVVESQRIISVVRDYLRPAILALERIAPALPTPTFAFLALDECGSFPKLLPLIRRLWFRACPATAWILLIDTNSDLAPLAGLAAREGSRRMQDGGTHQLCRSFSAMPTDVNLSKDDLAAISRLALPPDRHNLSLLDLNLLLPKFGRPLWNDALYQSQGRLQPRTIILKLVYPAYWKWPLQGDPDADPVDKDSQNMLALVSQRIRLHLAINHGTDKFHAFVQHQIAQHLRYINHISSTSETMITSNPSEPALSATAAWSFRAQASDTMRKWGMVVEALVNARSPLGIDVGAQGEQGVMLLCTIAADLVASRTYQVQLQESHLPIASQEATYQAVVAPIKLADWLDTLIGDHYVKVAWPPANRANDDDDDNSDNDRGGQQQTDVDDTSLSEFRVWAQQTWINFKHVIVLEKVAEKEIDPMLLPELWLRHAAAQGPSNQPGWDLLIPVYHSGSTEQSPINSERFDARKMSYVAIQVKNWAKPVPRAERNKPVGPKIQGLQQPTQCVELSLELSAAPRQGGHEYSFRCFPSAPPDQLSAAAAAAAAASSDDKGKGKKRARDLDPRLPLQRRHHWYVRGSEAASFPLIQQLRRQDRELLSLLMGQFDSISDASFEKAKNLLVRRSDKEQKAAWHADELRRRGMAVRLGDLSI</sequence>
<feature type="region of interest" description="Disordered" evidence="1">
    <location>
        <begin position="947"/>
        <end position="971"/>
    </location>
</feature>
<dbReference type="AlphaFoldDB" id="A0A127ZC49"/>
<organism evidence="2">
    <name type="scientific">Sporisorium scitamineum</name>
    <dbReference type="NCBI Taxonomy" id="49012"/>
    <lineage>
        <taxon>Eukaryota</taxon>
        <taxon>Fungi</taxon>
        <taxon>Dikarya</taxon>
        <taxon>Basidiomycota</taxon>
        <taxon>Ustilaginomycotina</taxon>
        <taxon>Ustilaginomycetes</taxon>
        <taxon>Ustilaginales</taxon>
        <taxon>Ustilaginaceae</taxon>
        <taxon>Sporisorium</taxon>
    </lineage>
</organism>
<reference evidence="2" key="1">
    <citation type="submission" date="2014-06" db="EMBL/GenBank/DDBJ databases">
        <authorList>
            <person name="Ju J."/>
            <person name="Zhang J."/>
        </authorList>
    </citation>
    <scope>NUCLEOTIDE SEQUENCE</scope>
    <source>
        <strain evidence="2">SscI8</strain>
    </source>
</reference>
<accession>A0A127ZC49</accession>
<dbReference type="OrthoDB" id="107110at2759"/>
<gene>
    <name evidence="2" type="ORF">SPSC_02318</name>
</gene>